<evidence type="ECO:0000313" key="3">
    <source>
        <dbReference type="Proteomes" id="UP001654236"/>
    </source>
</evidence>
<accession>A0AAT9V6A9</accession>
<sequence length="58" mass="6809">MRYLHRAIYVVLILPLIPLAGLCYLCDKLTKAKWAERWVNWADKKARDITGSDDYQRG</sequence>
<keyword evidence="3" id="KW-1185">Reference proteome</keyword>
<dbReference type="Proteomes" id="UP001654236">
    <property type="component" value="Segment"/>
</dbReference>
<keyword evidence="1" id="KW-1133">Transmembrane helix</keyword>
<reference evidence="2 3" key="1">
    <citation type="journal article" date="2024" name="Can. J. Microbiol.">
        <title>Biological and genomic characteristics of three novel bacteriophages and a phage-plasmid of Klebsiella pneumoniae.</title>
        <authorList>
            <person name="Uskudar-Guclu A."/>
            <person name="Unlu S."/>
            <person name="Salih-Dogan H."/>
            <person name="Yalcin S."/>
            <person name="Basustaoglu A."/>
        </authorList>
    </citation>
    <scope>NUCLEOTIDE SEQUENCE [LARGE SCALE GENOMIC DNA]</scope>
</reference>
<keyword evidence="1" id="KW-0472">Membrane</keyword>
<feature type="transmembrane region" description="Helical" evidence="1">
    <location>
        <begin position="6"/>
        <end position="26"/>
    </location>
</feature>
<protein>
    <submittedName>
        <fullName evidence="2">Uncharacterized protein</fullName>
    </submittedName>
</protein>
<name>A0AAT9V6A9_9CAUD</name>
<proteinExistence type="predicted"/>
<dbReference type="EMBL" id="OQ790081">
    <property type="protein sequence ID" value="WJE88657.1"/>
    <property type="molecule type" value="Genomic_DNA"/>
</dbReference>
<organism evidence="2 3">
    <name type="scientific">Klebsiella phage Kpn13</name>
    <dbReference type="NCBI Taxonomy" id="3044024"/>
    <lineage>
        <taxon>Viruses</taxon>
        <taxon>Duplodnaviria</taxon>
        <taxon>Heunggongvirae</taxon>
        <taxon>Uroviricota</taxon>
        <taxon>Caudoviricetes</taxon>
        <taxon>Autographivirales</taxon>
        <taxon>Autoscriptoviridae</taxon>
        <taxon>Slopekvirinae</taxon>
        <taxon>Drulisvirus</taxon>
        <taxon>Drulisvirus Kpn13</taxon>
    </lineage>
</organism>
<keyword evidence="1" id="KW-0812">Transmembrane</keyword>
<evidence type="ECO:0000256" key="1">
    <source>
        <dbReference type="SAM" id="Phobius"/>
    </source>
</evidence>
<evidence type="ECO:0000313" key="2">
    <source>
        <dbReference type="EMBL" id="WJE88657.1"/>
    </source>
</evidence>